<name>A0AAW0XP97_CHEQU</name>
<comment type="cofactor">
    <cofactor evidence="1 7">
        <name>heme</name>
        <dbReference type="ChEBI" id="CHEBI:30413"/>
    </cofactor>
</comment>
<dbReference type="GO" id="GO:0005506">
    <property type="term" value="F:iron ion binding"/>
    <property type="evidence" value="ECO:0007669"/>
    <property type="project" value="InterPro"/>
</dbReference>
<dbReference type="GO" id="GO:0020037">
    <property type="term" value="F:heme binding"/>
    <property type="evidence" value="ECO:0007669"/>
    <property type="project" value="InterPro"/>
</dbReference>
<dbReference type="PANTHER" id="PTHR24303:SF31">
    <property type="entry name" value="CYTOCHROME P450 307A1-RELATED"/>
    <property type="match status" value="1"/>
</dbReference>
<keyword evidence="4 8" id="KW-0560">Oxidoreductase</keyword>
<dbReference type="Gene3D" id="1.10.630.10">
    <property type="entry name" value="Cytochrome P450"/>
    <property type="match status" value="1"/>
</dbReference>
<dbReference type="Proteomes" id="UP001445076">
    <property type="component" value="Unassembled WGS sequence"/>
</dbReference>
<accession>A0AAW0XP97</accession>
<gene>
    <name evidence="9" type="ORF">OTU49_002498</name>
</gene>
<evidence type="ECO:0000256" key="7">
    <source>
        <dbReference type="PIRSR" id="PIRSR602401-1"/>
    </source>
</evidence>
<evidence type="ECO:0000313" key="9">
    <source>
        <dbReference type="EMBL" id="KAK8741113.1"/>
    </source>
</evidence>
<feature type="binding site" description="axial binding residue" evidence="7">
    <location>
        <position position="149"/>
    </location>
    <ligand>
        <name>heme</name>
        <dbReference type="ChEBI" id="CHEBI:30413"/>
    </ligand>
    <ligandPart>
        <name>Fe</name>
        <dbReference type="ChEBI" id="CHEBI:18248"/>
    </ligandPart>
</feature>
<dbReference type="GO" id="GO:0004497">
    <property type="term" value="F:monooxygenase activity"/>
    <property type="evidence" value="ECO:0007669"/>
    <property type="project" value="UniProtKB-KW"/>
</dbReference>
<feature type="non-terminal residue" evidence="9">
    <location>
        <position position="1"/>
    </location>
</feature>
<organism evidence="9 10">
    <name type="scientific">Cherax quadricarinatus</name>
    <name type="common">Australian red claw crayfish</name>
    <dbReference type="NCBI Taxonomy" id="27406"/>
    <lineage>
        <taxon>Eukaryota</taxon>
        <taxon>Metazoa</taxon>
        <taxon>Ecdysozoa</taxon>
        <taxon>Arthropoda</taxon>
        <taxon>Crustacea</taxon>
        <taxon>Multicrustacea</taxon>
        <taxon>Malacostraca</taxon>
        <taxon>Eumalacostraca</taxon>
        <taxon>Eucarida</taxon>
        <taxon>Decapoda</taxon>
        <taxon>Pleocyemata</taxon>
        <taxon>Astacidea</taxon>
        <taxon>Parastacoidea</taxon>
        <taxon>Parastacidae</taxon>
        <taxon>Cherax</taxon>
    </lineage>
</organism>
<dbReference type="PRINTS" id="PR00463">
    <property type="entry name" value="EP450I"/>
</dbReference>
<dbReference type="InterPro" id="IPR002401">
    <property type="entry name" value="Cyt_P450_E_grp-I"/>
</dbReference>
<evidence type="ECO:0000256" key="4">
    <source>
        <dbReference type="ARBA" id="ARBA00023002"/>
    </source>
</evidence>
<keyword evidence="3 7" id="KW-0479">Metal-binding</keyword>
<evidence type="ECO:0000256" key="6">
    <source>
        <dbReference type="ARBA" id="ARBA00023033"/>
    </source>
</evidence>
<reference evidence="9 10" key="1">
    <citation type="journal article" date="2024" name="BMC Genomics">
        <title>Genome assembly of redclaw crayfish (Cherax quadricarinatus) provides insights into its immune adaptation and hypoxia tolerance.</title>
        <authorList>
            <person name="Liu Z."/>
            <person name="Zheng J."/>
            <person name="Li H."/>
            <person name="Fang K."/>
            <person name="Wang S."/>
            <person name="He J."/>
            <person name="Zhou D."/>
            <person name="Weng S."/>
            <person name="Chi M."/>
            <person name="Gu Z."/>
            <person name="He J."/>
            <person name="Li F."/>
            <person name="Wang M."/>
        </authorList>
    </citation>
    <scope>NUCLEOTIDE SEQUENCE [LARGE SCALE GENOMIC DNA]</scope>
    <source>
        <strain evidence="9">ZL_2023a</strain>
    </source>
</reference>
<dbReference type="AlphaFoldDB" id="A0AAW0XP97"/>
<dbReference type="InterPro" id="IPR017972">
    <property type="entry name" value="Cyt_P450_CS"/>
</dbReference>
<dbReference type="Pfam" id="PF00067">
    <property type="entry name" value="p450"/>
    <property type="match status" value="1"/>
</dbReference>
<dbReference type="InterPro" id="IPR001128">
    <property type="entry name" value="Cyt_P450"/>
</dbReference>
<dbReference type="PRINTS" id="PR00385">
    <property type="entry name" value="P450"/>
</dbReference>
<evidence type="ECO:0000256" key="1">
    <source>
        <dbReference type="ARBA" id="ARBA00001971"/>
    </source>
</evidence>
<comment type="caution">
    <text evidence="9">The sequence shown here is derived from an EMBL/GenBank/DDBJ whole genome shotgun (WGS) entry which is preliminary data.</text>
</comment>
<evidence type="ECO:0000256" key="3">
    <source>
        <dbReference type="ARBA" id="ARBA00022723"/>
    </source>
</evidence>
<keyword evidence="10" id="KW-1185">Reference proteome</keyword>
<dbReference type="PROSITE" id="PS00086">
    <property type="entry name" value="CYTOCHROME_P450"/>
    <property type="match status" value="1"/>
</dbReference>
<comment type="similarity">
    <text evidence="2 8">Belongs to the cytochrome P450 family.</text>
</comment>
<evidence type="ECO:0000256" key="8">
    <source>
        <dbReference type="RuleBase" id="RU000461"/>
    </source>
</evidence>
<evidence type="ECO:0000313" key="10">
    <source>
        <dbReference type="Proteomes" id="UP001445076"/>
    </source>
</evidence>
<dbReference type="PANTHER" id="PTHR24303">
    <property type="entry name" value="HEME-BINDING MONOOXYGENASE FAMILY"/>
    <property type="match status" value="1"/>
</dbReference>
<dbReference type="InterPro" id="IPR036396">
    <property type="entry name" value="Cyt_P450_sf"/>
</dbReference>
<proteinExistence type="inferred from homology"/>
<dbReference type="SUPFAM" id="SSF48264">
    <property type="entry name" value="Cytochrome P450"/>
    <property type="match status" value="1"/>
</dbReference>
<feature type="non-terminal residue" evidence="9">
    <location>
        <position position="191"/>
    </location>
</feature>
<evidence type="ECO:0008006" key="11">
    <source>
        <dbReference type="Google" id="ProtNLM"/>
    </source>
</evidence>
<protein>
    <recommendedName>
        <fullName evidence="11">Cytochrome P450</fullName>
    </recommendedName>
</protein>
<sequence>DWQTILYIVEDLLGGSSAIGNIVMRFLGYTLQHPQVLHTLQAEIDAKIGRERAPTLNDRHNMLYSQAVLYEVLRLTSSPIVPHVASEDATIGDYFVEKGSIIFVNNFEMNSSPDLWDEPQKFQPERFIVDGCLKKPAHFIPFSTGKRACVGSKVVTNITFIVITTLLQRYNIAIPEGVKPDLPRGKISLEW</sequence>
<dbReference type="EMBL" id="JARKIK010000031">
    <property type="protein sequence ID" value="KAK8741113.1"/>
    <property type="molecule type" value="Genomic_DNA"/>
</dbReference>
<keyword evidence="6 8" id="KW-0503">Monooxygenase</keyword>
<evidence type="ECO:0000256" key="2">
    <source>
        <dbReference type="ARBA" id="ARBA00010617"/>
    </source>
</evidence>
<keyword evidence="5 7" id="KW-0408">Iron</keyword>
<dbReference type="GO" id="GO:0016705">
    <property type="term" value="F:oxidoreductase activity, acting on paired donors, with incorporation or reduction of molecular oxygen"/>
    <property type="evidence" value="ECO:0007669"/>
    <property type="project" value="InterPro"/>
</dbReference>
<keyword evidence="7 8" id="KW-0349">Heme</keyword>
<evidence type="ECO:0000256" key="5">
    <source>
        <dbReference type="ARBA" id="ARBA00023004"/>
    </source>
</evidence>